<feature type="active site" description="Proton donor" evidence="8">
    <location>
        <position position="140"/>
    </location>
</feature>
<evidence type="ECO:0000313" key="12">
    <source>
        <dbReference type="Proteomes" id="UP000005947"/>
    </source>
</evidence>
<dbReference type="GO" id="GO:0008270">
    <property type="term" value="F:zinc ion binding"/>
    <property type="evidence" value="ECO:0007669"/>
    <property type="project" value="UniProtKB-UniRule"/>
</dbReference>
<evidence type="ECO:0000256" key="6">
    <source>
        <dbReference type="ARBA" id="ARBA00022833"/>
    </source>
</evidence>
<dbReference type="InterPro" id="IPR016192">
    <property type="entry name" value="APOBEC/CMP_deaminase_Zn-bd"/>
</dbReference>
<accession>F1T3H5</accession>
<feature type="region of interest" description="Disordered" evidence="9">
    <location>
        <begin position="54"/>
        <end position="77"/>
    </location>
</feature>
<dbReference type="AlphaFoldDB" id="F1T3H5"/>
<dbReference type="HAMAP" id="MF_00972">
    <property type="entry name" value="tRNA_aden_deaminase"/>
    <property type="match status" value="1"/>
</dbReference>
<reference evidence="11 12" key="1">
    <citation type="submission" date="2011-02" db="EMBL/GenBank/DDBJ databases">
        <authorList>
            <person name="Muzny D."/>
            <person name="Qin X."/>
            <person name="Buhay C."/>
            <person name="Dugan-Rocha S."/>
            <person name="Ding Y."/>
            <person name="Chen G."/>
            <person name="Hawes A."/>
            <person name="Holder M."/>
            <person name="Jhangiani S."/>
            <person name="Johnson A."/>
            <person name="Khan Z."/>
            <person name="Li Z."/>
            <person name="Liu W."/>
            <person name="Liu X."/>
            <person name="Perez L."/>
            <person name="Shen H."/>
            <person name="Wang Q."/>
            <person name="Watt J."/>
            <person name="Xi L."/>
            <person name="Xin Y."/>
            <person name="Zhou J."/>
            <person name="Deng J."/>
            <person name="Jiang H."/>
            <person name="Liu Y."/>
            <person name="Qu J."/>
            <person name="Song X.-Z."/>
            <person name="Zhang L."/>
            <person name="Villasana D."/>
            <person name="Johnson A."/>
            <person name="Liu J."/>
            <person name="Liyanage D."/>
            <person name="Lorensuhewa L."/>
            <person name="Robinson T."/>
            <person name="Song A."/>
            <person name="Song B.-B."/>
            <person name="Dinh H."/>
            <person name="Thornton R."/>
            <person name="Coyle M."/>
            <person name="Francisco L."/>
            <person name="Jackson L."/>
            <person name="Javaid M."/>
            <person name="Korchina V."/>
            <person name="Kovar C."/>
            <person name="Mata R."/>
            <person name="Mathew T."/>
            <person name="Ngo R."/>
            <person name="Nguyen L."/>
            <person name="Nguyen N."/>
            <person name="Okwuonu G."/>
            <person name="Ongeri F."/>
            <person name="Pham C."/>
            <person name="Simmons D."/>
            <person name="Wilczek-Boney K."/>
            <person name="Hale W."/>
            <person name="Jakkamsetti A."/>
            <person name="Pham P."/>
            <person name="Ruth R."/>
            <person name="San Lucas F."/>
            <person name="Warren J."/>
            <person name="Zhang J."/>
            <person name="Zhao Z."/>
            <person name="Zhou C."/>
            <person name="Zhu D."/>
            <person name="Lee S."/>
            <person name="Bess C."/>
            <person name="Blankenburg K."/>
            <person name="Forbes L."/>
            <person name="Fu Q."/>
            <person name="Gubbala S."/>
            <person name="Hirani K."/>
            <person name="Jayaseelan J.C."/>
            <person name="Lara F."/>
            <person name="Munidasa M."/>
            <person name="Palculict T."/>
            <person name="Patil S."/>
            <person name="Pu L.-L."/>
            <person name="Saada N."/>
            <person name="Tang L."/>
            <person name="Weissenberger G."/>
            <person name="Zhu Y."/>
            <person name="Hemphill L."/>
            <person name="Shang Y."/>
            <person name="Youmans B."/>
            <person name="Ayvaz T."/>
            <person name="Ross M."/>
            <person name="Santibanez J."/>
            <person name="Aqrawi P."/>
            <person name="Gross S."/>
            <person name="Joshi V."/>
            <person name="Fowler G."/>
            <person name="Nazareth L."/>
            <person name="Reid J."/>
            <person name="Worley K."/>
            <person name="Petrosino J."/>
            <person name="Highlander S."/>
            <person name="Gibbs R."/>
        </authorList>
    </citation>
    <scope>NUCLEOTIDE SEQUENCE [LARGE SCALE GENOMIC DNA]</scope>
    <source>
        <strain evidence="11 12">DSM 15829</strain>
    </source>
</reference>
<evidence type="ECO:0000259" key="10">
    <source>
        <dbReference type="PROSITE" id="PS51747"/>
    </source>
</evidence>
<dbReference type="GO" id="GO:0002100">
    <property type="term" value="P:tRNA wobble adenosine to inosine editing"/>
    <property type="evidence" value="ECO:0007669"/>
    <property type="project" value="UniProtKB-UniRule"/>
</dbReference>
<dbReference type="Proteomes" id="UP000005947">
    <property type="component" value="Unassembled WGS sequence"/>
</dbReference>
<dbReference type="eggNOG" id="COG0590">
    <property type="taxonomic scope" value="Bacteria"/>
</dbReference>
<sequence>MRLLLLQDNAPFLGKVCKELSMTYKSSCSDNATTNEAPLHRALVDCQQSPRHVYDSSALDTPSDTSPDTSPDTSIHPTPCDNEDFCDLDTYYMHCALAQAQKAALEQEVPIGAVVVCNNTILSAAHNLRQHSHNPSDHAEFIAMLQAAKKLDSWHLERCCVYVTLEPCLMCAGLMLNARIARCVFGAYDQKAGACGSLYNVSNDFRLNHSFELKGGVLADESANLLQQFFKHKRAHG</sequence>
<dbReference type="PANTHER" id="PTHR11079:SF202">
    <property type="entry name" value="TRNA-SPECIFIC ADENOSINE DEAMINASE"/>
    <property type="match status" value="1"/>
</dbReference>
<feature type="compositionally biased region" description="Low complexity" evidence="9">
    <location>
        <begin position="55"/>
        <end position="77"/>
    </location>
</feature>
<evidence type="ECO:0000256" key="8">
    <source>
        <dbReference type="HAMAP-Rule" id="MF_00972"/>
    </source>
</evidence>
<dbReference type="Pfam" id="PF14437">
    <property type="entry name" value="MafB19-deam"/>
    <property type="match status" value="1"/>
</dbReference>
<dbReference type="PANTHER" id="PTHR11079">
    <property type="entry name" value="CYTOSINE DEAMINASE FAMILY MEMBER"/>
    <property type="match status" value="1"/>
</dbReference>
<dbReference type="InterPro" id="IPR002125">
    <property type="entry name" value="CMP_dCMP_dom"/>
</dbReference>
<comment type="catalytic activity">
    <reaction evidence="7 8">
        <text>adenosine(34) in tRNA + H2O + H(+) = inosine(34) in tRNA + NH4(+)</text>
        <dbReference type="Rhea" id="RHEA:43168"/>
        <dbReference type="Rhea" id="RHEA-COMP:10373"/>
        <dbReference type="Rhea" id="RHEA-COMP:10374"/>
        <dbReference type="ChEBI" id="CHEBI:15377"/>
        <dbReference type="ChEBI" id="CHEBI:15378"/>
        <dbReference type="ChEBI" id="CHEBI:28938"/>
        <dbReference type="ChEBI" id="CHEBI:74411"/>
        <dbReference type="ChEBI" id="CHEBI:82852"/>
        <dbReference type="EC" id="3.5.4.33"/>
    </reaction>
</comment>
<dbReference type="GO" id="GO:0052717">
    <property type="term" value="F:tRNA-specific adenosine-34 deaminase activity"/>
    <property type="evidence" value="ECO:0007669"/>
    <property type="project" value="UniProtKB-UniRule"/>
</dbReference>
<organism evidence="11 12">
    <name type="scientific">Fannyhessea vaginae DSM 15829</name>
    <dbReference type="NCBI Taxonomy" id="525256"/>
    <lineage>
        <taxon>Bacteria</taxon>
        <taxon>Bacillati</taxon>
        <taxon>Actinomycetota</taxon>
        <taxon>Coriobacteriia</taxon>
        <taxon>Coriobacteriales</taxon>
        <taxon>Atopobiaceae</taxon>
        <taxon>Fannyhessea</taxon>
    </lineage>
</organism>
<comment type="cofactor">
    <cofactor evidence="8">
        <name>Zn(2+)</name>
        <dbReference type="ChEBI" id="CHEBI:29105"/>
    </cofactor>
    <text evidence="8">Binds 1 zinc ion per subunit.</text>
</comment>
<comment type="subunit">
    <text evidence="2 8">Homodimer.</text>
</comment>
<keyword evidence="12" id="KW-1185">Reference proteome</keyword>
<dbReference type="SUPFAM" id="SSF53927">
    <property type="entry name" value="Cytidine deaminase-like"/>
    <property type="match status" value="1"/>
</dbReference>
<evidence type="ECO:0000256" key="1">
    <source>
        <dbReference type="ARBA" id="ARBA00010669"/>
    </source>
</evidence>
<gene>
    <name evidence="8" type="primary">tadA</name>
    <name evidence="11" type="ORF">HMPREF0091_10216</name>
</gene>
<dbReference type="InterPro" id="IPR058535">
    <property type="entry name" value="MafB19-deam"/>
</dbReference>
<evidence type="ECO:0000256" key="3">
    <source>
        <dbReference type="ARBA" id="ARBA00022694"/>
    </source>
</evidence>
<dbReference type="EC" id="3.5.4.33" evidence="8"/>
<feature type="domain" description="CMP/dCMP-type deaminase" evidence="10">
    <location>
        <begin position="87"/>
        <end position="198"/>
    </location>
</feature>
<dbReference type="NCBIfam" id="NF008113">
    <property type="entry name" value="PRK10860.1"/>
    <property type="match status" value="1"/>
</dbReference>
<dbReference type="InterPro" id="IPR016193">
    <property type="entry name" value="Cytidine_deaminase-like"/>
</dbReference>
<evidence type="ECO:0000256" key="7">
    <source>
        <dbReference type="ARBA" id="ARBA00048045"/>
    </source>
</evidence>
<dbReference type="PROSITE" id="PS00903">
    <property type="entry name" value="CYT_DCMP_DEAMINASES_1"/>
    <property type="match status" value="1"/>
</dbReference>
<evidence type="ECO:0000256" key="9">
    <source>
        <dbReference type="SAM" id="MobiDB-lite"/>
    </source>
</evidence>
<comment type="function">
    <text evidence="8">Catalyzes the deamination of adenosine to inosine at the wobble position 34 of tRNA(Arg2).</text>
</comment>
<feature type="binding site" evidence="8">
    <location>
        <position position="138"/>
    </location>
    <ligand>
        <name>Zn(2+)</name>
        <dbReference type="ChEBI" id="CHEBI:29105"/>
        <note>catalytic</note>
    </ligand>
</feature>
<evidence type="ECO:0000256" key="4">
    <source>
        <dbReference type="ARBA" id="ARBA00022723"/>
    </source>
</evidence>
<evidence type="ECO:0000313" key="11">
    <source>
        <dbReference type="EMBL" id="EGF23269.1"/>
    </source>
</evidence>
<feature type="binding site" evidence="8">
    <location>
        <position position="168"/>
    </location>
    <ligand>
        <name>Zn(2+)</name>
        <dbReference type="ChEBI" id="CHEBI:29105"/>
        <note>catalytic</note>
    </ligand>
</feature>
<protein>
    <recommendedName>
        <fullName evidence="8">tRNA-specific adenosine deaminase</fullName>
        <ecNumber evidence="8">3.5.4.33</ecNumber>
    </recommendedName>
</protein>
<keyword evidence="4 8" id="KW-0479">Metal-binding</keyword>
<proteinExistence type="inferred from homology"/>
<dbReference type="Gene3D" id="3.40.140.10">
    <property type="entry name" value="Cytidine Deaminase, domain 2"/>
    <property type="match status" value="1"/>
</dbReference>
<feature type="binding site" evidence="8">
    <location>
        <position position="171"/>
    </location>
    <ligand>
        <name>Zn(2+)</name>
        <dbReference type="ChEBI" id="CHEBI:29105"/>
        <note>catalytic</note>
    </ligand>
</feature>
<evidence type="ECO:0000256" key="2">
    <source>
        <dbReference type="ARBA" id="ARBA00011738"/>
    </source>
</evidence>
<keyword evidence="5 8" id="KW-0378">Hydrolase</keyword>
<evidence type="ECO:0000256" key="5">
    <source>
        <dbReference type="ARBA" id="ARBA00022801"/>
    </source>
</evidence>
<dbReference type="CDD" id="cd01285">
    <property type="entry name" value="nucleoside_deaminase"/>
    <property type="match status" value="1"/>
</dbReference>
<comment type="similarity">
    <text evidence="1">Belongs to the cytidine and deoxycytidylate deaminase family. ADAT2 subfamily.</text>
</comment>
<dbReference type="InterPro" id="IPR028883">
    <property type="entry name" value="tRNA_aden_deaminase"/>
</dbReference>
<keyword evidence="3 8" id="KW-0819">tRNA processing</keyword>
<dbReference type="PROSITE" id="PS51747">
    <property type="entry name" value="CYT_DCMP_DEAMINASES_2"/>
    <property type="match status" value="1"/>
</dbReference>
<comment type="caution">
    <text evidence="11">The sequence shown here is derived from an EMBL/GenBank/DDBJ whole genome shotgun (WGS) entry which is preliminary data.</text>
</comment>
<dbReference type="EMBL" id="ACGK02000001">
    <property type="protein sequence ID" value="EGF23269.1"/>
    <property type="molecule type" value="Genomic_DNA"/>
</dbReference>
<name>F1T3H5_9ACTN</name>
<keyword evidence="6 8" id="KW-0862">Zinc</keyword>